<dbReference type="Proteomes" id="UP000053144">
    <property type="component" value="Chromosome 3"/>
</dbReference>
<proteinExistence type="predicted"/>
<organism evidence="2 3">
    <name type="scientific">Phaseolus angularis</name>
    <name type="common">Azuki bean</name>
    <name type="synonym">Vigna angularis</name>
    <dbReference type="NCBI Taxonomy" id="3914"/>
    <lineage>
        <taxon>Eukaryota</taxon>
        <taxon>Viridiplantae</taxon>
        <taxon>Streptophyta</taxon>
        <taxon>Embryophyta</taxon>
        <taxon>Tracheophyta</taxon>
        <taxon>Spermatophyta</taxon>
        <taxon>Magnoliopsida</taxon>
        <taxon>eudicotyledons</taxon>
        <taxon>Gunneridae</taxon>
        <taxon>Pentapetalae</taxon>
        <taxon>rosids</taxon>
        <taxon>fabids</taxon>
        <taxon>Fabales</taxon>
        <taxon>Fabaceae</taxon>
        <taxon>Papilionoideae</taxon>
        <taxon>50 kb inversion clade</taxon>
        <taxon>NPAAA clade</taxon>
        <taxon>indigoferoid/millettioid clade</taxon>
        <taxon>Phaseoleae</taxon>
        <taxon>Vigna</taxon>
    </lineage>
</organism>
<feature type="region of interest" description="Disordered" evidence="1">
    <location>
        <begin position="84"/>
        <end position="143"/>
    </location>
</feature>
<evidence type="ECO:0000313" key="2">
    <source>
        <dbReference type="EMBL" id="KOM37870.1"/>
    </source>
</evidence>
<feature type="compositionally biased region" description="Polar residues" evidence="1">
    <location>
        <begin position="91"/>
        <end position="101"/>
    </location>
</feature>
<dbReference type="EMBL" id="CM003373">
    <property type="protein sequence ID" value="KOM37870.1"/>
    <property type="molecule type" value="Genomic_DNA"/>
</dbReference>
<gene>
    <name evidence="2" type="ORF">LR48_Vigan03g125200</name>
</gene>
<dbReference type="AlphaFoldDB" id="A0A0L9U503"/>
<sequence>MAKTSSKILRRTPDEILDGETDNIDRLMYHKKIGLTLAQEELTQLRLSEAIATAAAVDCYKTLLEAYGAWTTANSAWTAANGARTAANGAEQRQTTPGQSTAEKKTDEDGSNGCSGGSEQREEVQTTAMEVSRRLSGGQRAARELYAPVRSEHRSGAWQSVGKNQMPTPTGLAVARGDASDLLVTGRNCEHTGFSIYNRRNMG</sequence>
<protein>
    <submittedName>
        <fullName evidence="2">Uncharacterized protein</fullName>
    </submittedName>
</protein>
<name>A0A0L9U503_PHAAN</name>
<reference evidence="3" key="1">
    <citation type="journal article" date="2015" name="Proc. Natl. Acad. Sci. U.S.A.">
        <title>Genome sequencing of adzuki bean (Vigna angularis) provides insight into high starch and low fat accumulation and domestication.</title>
        <authorList>
            <person name="Yang K."/>
            <person name="Tian Z."/>
            <person name="Chen C."/>
            <person name="Luo L."/>
            <person name="Zhao B."/>
            <person name="Wang Z."/>
            <person name="Yu L."/>
            <person name="Li Y."/>
            <person name="Sun Y."/>
            <person name="Li W."/>
            <person name="Chen Y."/>
            <person name="Li Y."/>
            <person name="Zhang Y."/>
            <person name="Ai D."/>
            <person name="Zhao J."/>
            <person name="Shang C."/>
            <person name="Ma Y."/>
            <person name="Wu B."/>
            <person name="Wang M."/>
            <person name="Gao L."/>
            <person name="Sun D."/>
            <person name="Zhang P."/>
            <person name="Guo F."/>
            <person name="Wang W."/>
            <person name="Li Y."/>
            <person name="Wang J."/>
            <person name="Varshney R.K."/>
            <person name="Wang J."/>
            <person name="Ling H.Q."/>
            <person name="Wan P."/>
        </authorList>
    </citation>
    <scope>NUCLEOTIDE SEQUENCE</scope>
    <source>
        <strain evidence="3">cv. Jingnong 6</strain>
    </source>
</reference>
<dbReference type="Gramene" id="KOM37870">
    <property type="protein sequence ID" value="KOM37870"/>
    <property type="gene ID" value="LR48_Vigan03g125200"/>
</dbReference>
<evidence type="ECO:0000313" key="3">
    <source>
        <dbReference type="Proteomes" id="UP000053144"/>
    </source>
</evidence>
<evidence type="ECO:0000256" key="1">
    <source>
        <dbReference type="SAM" id="MobiDB-lite"/>
    </source>
</evidence>
<accession>A0A0L9U503</accession>